<dbReference type="PROSITE" id="PS50234">
    <property type="entry name" value="VWFA"/>
    <property type="match status" value="1"/>
</dbReference>
<evidence type="ECO:0000259" key="18">
    <source>
        <dbReference type="PROSITE" id="PS50234"/>
    </source>
</evidence>
<keyword evidence="15" id="KW-0407">Ion channel</keyword>
<keyword evidence="13" id="KW-1015">Disulfide bond</keyword>
<evidence type="ECO:0000256" key="17">
    <source>
        <dbReference type="SAM" id="SignalP"/>
    </source>
</evidence>
<evidence type="ECO:0000256" key="16">
    <source>
        <dbReference type="SAM" id="MobiDB-lite"/>
    </source>
</evidence>
<evidence type="ECO:0000256" key="12">
    <source>
        <dbReference type="ARBA" id="ARBA00023136"/>
    </source>
</evidence>
<keyword evidence="12" id="KW-0472">Membrane</keyword>
<keyword evidence="5" id="KW-0812">Transmembrane</keyword>
<feature type="domain" description="VWFA" evidence="18">
    <location>
        <begin position="255"/>
        <end position="435"/>
    </location>
</feature>
<keyword evidence="6" id="KW-0479">Metal-binding</keyword>
<evidence type="ECO:0000256" key="7">
    <source>
        <dbReference type="ARBA" id="ARBA00022729"/>
    </source>
</evidence>
<feature type="region of interest" description="Disordered" evidence="16">
    <location>
        <begin position="1054"/>
        <end position="1079"/>
    </location>
</feature>
<evidence type="ECO:0000256" key="6">
    <source>
        <dbReference type="ARBA" id="ARBA00022723"/>
    </source>
</evidence>
<dbReference type="PANTHER" id="PTHR10166:SF37">
    <property type="entry name" value="STOLID, ISOFORM H"/>
    <property type="match status" value="1"/>
</dbReference>
<dbReference type="Gene3D" id="3.40.50.410">
    <property type="entry name" value="von Willebrand factor, type A domain"/>
    <property type="match status" value="1"/>
</dbReference>
<keyword evidence="11" id="KW-0406">Ion transport</keyword>
<feature type="chain" id="PRO_5007050739" description="VWFA domain-containing protein" evidence="17">
    <location>
        <begin position="24"/>
        <end position="1501"/>
    </location>
</feature>
<feature type="compositionally biased region" description="Basic residues" evidence="16">
    <location>
        <begin position="1356"/>
        <end position="1365"/>
    </location>
</feature>
<keyword evidence="4" id="KW-0107">Calcium channel</keyword>
<evidence type="ECO:0000256" key="11">
    <source>
        <dbReference type="ARBA" id="ARBA00023065"/>
    </source>
</evidence>
<dbReference type="SMART" id="SM00327">
    <property type="entry name" value="VWA"/>
    <property type="match status" value="1"/>
</dbReference>
<dbReference type="GO" id="GO:0005245">
    <property type="term" value="F:voltage-gated calcium channel activity"/>
    <property type="evidence" value="ECO:0007669"/>
    <property type="project" value="TreeGrafter"/>
</dbReference>
<evidence type="ECO:0000256" key="9">
    <source>
        <dbReference type="ARBA" id="ARBA00022882"/>
    </source>
</evidence>
<feature type="region of interest" description="Disordered" evidence="16">
    <location>
        <begin position="1351"/>
        <end position="1380"/>
    </location>
</feature>
<evidence type="ECO:0000256" key="1">
    <source>
        <dbReference type="ARBA" id="ARBA00004479"/>
    </source>
</evidence>
<feature type="compositionally biased region" description="Basic and acidic residues" evidence="16">
    <location>
        <begin position="1366"/>
        <end position="1375"/>
    </location>
</feature>
<sequence length="1501" mass="169460">MIPGPGLSTVIALLVARPFQVHGQPEDLLRENSRIWSSKLYEHLQQLREFTGSDQLRKMYQNPAFQVQEVTDSYSQQLLNDALEKVLSNLRKKETILQHLRESVEEEFVNYVPPDTEECYIRSKAVNLFPPVIVENDTRPILCNESQYLPLASEPLFHDLYVSVNTSTAHVPTNVYDLSSKICTVANWTRDLDEVFKFNFEQDPSLKWQYFCSSTGFFKFFPGAMWKVQLADLKLDFFDCRSTLWYVGAASYPMEMVIIVDKSGSMKGRRNTISNATLVELLNTLTENDFFNVIYFSEIIRFAEPTIQDRLIQATKPNKDRIIRSFAKHAPNGTANFQAAWTAAFTLLNLKNETRISQCNRVIMLITDGAPEEFTELFEKFNPEKNVRVFVYLLGQHSADDTIVQRIACQNRGLSSSVANLADVKENVLKYLDVVARSNAIQNDSFNSWNGISELQLSIMDLNPSNFTRPQRVNTTTVENGTLKEVPFEDVQMDAQSSVSSIQSVPEPVHPKPKEFFISVSTAVYDRTINTTRANKGILLGVVGVDVPIEDVRSVLRGWKTGPLSHFFCANNNGFVQFHPHYRPMHGSQVKRYYDNVDIDELEQPLDFVLDTNTALPFYNSTLRTMLIDRQTDSVLLEALENPEDFLWALPMEKKIFATPLAETPFSCGVSMRWYRNTTRGYPIPKFDTSSIRRHWNIRAPSMKVLNPQLTNPAESCEVDTSLPYGAKLSPVKFCKFGNDLLHIFTRDPICALKEVLLDSKSRKENKCDEQHIAEIFVDAQATSSIYNHWKNLEGQAVINMFGIQQVFSMHQPGLIRFYNFTQPTYVNFLKEHEAGVEDALYSSTVLRSTFYENYKMLVFSPPPRQVFRFFLEKDISVPMTVTTVVSHPAVESVPLAVSGAQITYQKLVELFYSIVNSCRGSGCLRCNDTGVHCYITTENGQIIVSTQGEKAVNRNLKELDCALMEALVEARVMQEREFYDFQAICIEAVIPEINFASRLFSPLNRIVQLLWGFFIEFLFFWTKTSLFHLQSSANSQANVWHDLPHLSGGLEDYPTLNPVEKPNSENAPYAYGSQSRDESDFGFANQLRQDRTENDPMLPPAFYGDYEVLKLTDTPQEPRFLQEKPNLPTKNKGDSNNFKGRRPNVSKGPKPAVTTPLGETTSSTEMNEFAFPFGGGAAEGYNFNEPDDPWLMQQQAFSELNACFINEPTLVLGKSPASMPSVSAGTEETTMDMGTMFSEKEDIQLRGVPGLNNTVVNYTKPAKTVSRGPIVPGSLLRCIQRVVQMRCHAAGHSSNIIGRQACEVMCEAVRQRMSQLIAFLHDCRQPLDSCTQRYSVFFLNREAYAGTQVSEAKHGPKTYGKKYQKKTERSKPMGRETPQLQPKIHSGTYCLACGNADWVVSSIPDSNLLLVVTAMASEGAAVNCNCGCMRRYRYGTRVKGGEAFPRPQTYRAEPPSPATCQMVSYQVENAVLCANAASRFSNGLLLLGRLSGLLLFLALF</sequence>
<dbReference type="PANTHER" id="PTHR10166">
    <property type="entry name" value="VOLTAGE-DEPENDENT CALCIUM CHANNEL SUBUNIT ALPHA-2/DELTA-RELATED"/>
    <property type="match status" value="1"/>
</dbReference>
<gene>
    <name evidence="19" type="ORF">TR150481</name>
</gene>
<evidence type="ECO:0000256" key="2">
    <source>
        <dbReference type="ARBA" id="ARBA00022448"/>
    </source>
</evidence>
<dbReference type="FunFam" id="3.40.50.410:FF:000007">
    <property type="entry name" value="Calcium voltage-gated channel auxiliary subunit alpha2delta 3"/>
    <property type="match status" value="1"/>
</dbReference>
<evidence type="ECO:0000256" key="8">
    <source>
        <dbReference type="ARBA" id="ARBA00022837"/>
    </source>
</evidence>
<evidence type="ECO:0000256" key="15">
    <source>
        <dbReference type="ARBA" id="ARBA00023303"/>
    </source>
</evidence>
<reference evidence="19" key="1">
    <citation type="submission" date="2016-01" db="EMBL/GenBank/DDBJ databases">
        <title>Reference transcriptome for the parasite Schistocephalus solidus: insights into the molecular evolution of parasitism.</title>
        <authorList>
            <person name="Hebert F.O."/>
            <person name="Grambauer S."/>
            <person name="Barber I."/>
            <person name="Landry C.R."/>
            <person name="Aubin-Horth N."/>
        </authorList>
    </citation>
    <scope>NUCLEOTIDE SEQUENCE</scope>
</reference>
<keyword evidence="14" id="KW-0325">Glycoprotein</keyword>
<evidence type="ECO:0000256" key="3">
    <source>
        <dbReference type="ARBA" id="ARBA00022568"/>
    </source>
</evidence>
<dbReference type="InterPro" id="IPR002035">
    <property type="entry name" value="VWF_A"/>
</dbReference>
<proteinExistence type="predicted"/>
<dbReference type="GO" id="GO:0046872">
    <property type="term" value="F:metal ion binding"/>
    <property type="evidence" value="ECO:0007669"/>
    <property type="project" value="UniProtKB-KW"/>
</dbReference>
<keyword evidence="10" id="KW-1133">Transmembrane helix</keyword>
<protein>
    <recommendedName>
        <fullName evidence="18">VWFA domain-containing protein</fullName>
    </recommendedName>
</protein>
<comment type="subcellular location">
    <subcellularLocation>
        <location evidence="1">Membrane</location>
        <topology evidence="1">Single-pass type I membrane protein</topology>
    </subcellularLocation>
</comment>
<feature type="region of interest" description="Disordered" evidence="16">
    <location>
        <begin position="1119"/>
        <end position="1162"/>
    </location>
</feature>
<keyword evidence="7 17" id="KW-0732">Signal</keyword>
<dbReference type="Gene3D" id="3.30.450.20">
    <property type="entry name" value="PAS domain"/>
    <property type="match status" value="1"/>
</dbReference>
<dbReference type="Pfam" id="PF00092">
    <property type="entry name" value="VWA"/>
    <property type="match status" value="1"/>
</dbReference>
<evidence type="ECO:0000256" key="10">
    <source>
        <dbReference type="ARBA" id="ARBA00022989"/>
    </source>
</evidence>
<dbReference type="InterPro" id="IPR013608">
    <property type="entry name" value="VWA_N"/>
</dbReference>
<dbReference type="SUPFAM" id="SSF53300">
    <property type="entry name" value="vWA-like"/>
    <property type="match status" value="1"/>
</dbReference>
<keyword evidence="3" id="KW-0109">Calcium transport</keyword>
<evidence type="ECO:0000256" key="4">
    <source>
        <dbReference type="ARBA" id="ARBA00022673"/>
    </source>
</evidence>
<dbReference type="InterPro" id="IPR013680">
    <property type="entry name" value="VDCC_a2/dsu"/>
</dbReference>
<dbReference type="InterPro" id="IPR051173">
    <property type="entry name" value="Ca_channel_alpha-2/delta"/>
</dbReference>
<keyword evidence="9" id="KW-0851">Voltage-gated channel</keyword>
<keyword evidence="2" id="KW-0813">Transport</keyword>
<dbReference type="Pfam" id="PF08399">
    <property type="entry name" value="VWA_N"/>
    <property type="match status" value="1"/>
</dbReference>
<dbReference type="GO" id="GO:0005891">
    <property type="term" value="C:voltage-gated calcium channel complex"/>
    <property type="evidence" value="ECO:0007669"/>
    <property type="project" value="TreeGrafter"/>
</dbReference>
<evidence type="ECO:0000256" key="13">
    <source>
        <dbReference type="ARBA" id="ARBA00023157"/>
    </source>
</evidence>
<evidence type="ECO:0000256" key="14">
    <source>
        <dbReference type="ARBA" id="ARBA00023180"/>
    </source>
</evidence>
<keyword evidence="8" id="KW-0106">Calcium</keyword>
<organism evidence="19">
    <name type="scientific">Schistocephalus solidus</name>
    <name type="common">Tapeworm</name>
    <dbReference type="NCBI Taxonomy" id="70667"/>
    <lineage>
        <taxon>Eukaryota</taxon>
        <taxon>Metazoa</taxon>
        <taxon>Spiralia</taxon>
        <taxon>Lophotrochozoa</taxon>
        <taxon>Platyhelminthes</taxon>
        <taxon>Cestoda</taxon>
        <taxon>Eucestoda</taxon>
        <taxon>Diphyllobothriidea</taxon>
        <taxon>Diphyllobothriidae</taxon>
        <taxon>Schistocephalus</taxon>
    </lineage>
</organism>
<accession>A0A0X3NST1</accession>
<dbReference type="Pfam" id="PF08473">
    <property type="entry name" value="VGCC_alpha2"/>
    <property type="match status" value="1"/>
</dbReference>
<feature type="signal peptide" evidence="17">
    <location>
        <begin position="1"/>
        <end position="23"/>
    </location>
</feature>
<name>A0A0X3NST1_SCHSO</name>
<evidence type="ECO:0000313" key="19">
    <source>
        <dbReference type="EMBL" id="JAP38802.1"/>
    </source>
</evidence>
<dbReference type="InterPro" id="IPR036465">
    <property type="entry name" value="vWFA_dom_sf"/>
</dbReference>
<evidence type="ECO:0000256" key="5">
    <source>
        <dbReference type="ARBA" id="ARBA00022692"/>
    </source>
</evidence>
<dbReference type="EMBL" id="GEEE01024423">
    <property type="protein sequence ID" value="JAP38802.1"/>
    <property type="molecule type" value="Transcribed_RNA"/>
</dbReference>